<feature type="active site" description="Proton donor" evidence="7">
    <location>
        <position position="350"/>
    </location>
</feature>
<dbReference type="HAMAP" id="MF_00473">
    <property type="entry name" value="G6P_isomerase"/>
    <property type="match status" value="1"/>
</dbReference>
<dbReference type="Gene3D" id="3.40.50.10490">
    <property type="entry name" value="Glucose-6-phosphate isomerase like protein, domain 1"/>
    <property type="match status" value="2"/>
</dbReference>
<keyword evidence="4 7" id="KW-0324">Glycolysis</keyword>
<dbReference type="PRINTS" id="PR00662">
    <property type="entry name" value="G6PISOMERASE"/>
</dbReference>
<evidence type="ECO:0000256" key="7">
    <source>
        <dbReference type="HAMAP-Rule" id="MF_00473"/>
    </source>
</evidence>
<dbReference type="PROSITE" id="PS00174">
    <property type="entry name" value="P_GLUCOSE_ISOMERASE_2"/>
    <property type="match status" value="1"/>
</dbReference>
<dbReference type="OrthoDB" id="140919at2"/>
<feature type="active site" evidence="7">
    <location>
        <position position="509"/>
    </location>
</feature>
<comment type="similarity">
    <text evidence="2 7 8">Belongs to the GPI family.</text>
</comment>
<keyword evidence="3 7" id="KW-0312">Gluconeogenesis</keyword>
<dbReference type="InterPro" id="IPR046348">
    <property type="entry name" value="SIS_dom_sf"/>
</dbReference>
<evidence type="ECO:0000256" key="8">
    <source>
        <dbReference type="RuleBase" id="RU000612"/>
    </source>
</evidence>
<dbReference type="UniPathway" id="UPA00109">
    <property type="reaction ID" value="UER00181"/>
</dbReference>
<protein>
    <recommendedName>
        <fullName evidence="7">Glucose-6-phosphate isomerase</fullName>
        <shortName evidence="7">GPI</shortName>
        <ecNumber evidence="7">5.3.1.9</ecNumber>
    </recommendedName>
    <alternativeName>
        <fullName evidence="7">Phosphoglucose isomerase</fullName>
        <shortName evidence="7">PGI</shortName>
    </alternativeName>
    <alternativeName>
        <fullName evidence="7">Phosphohexose isomerase</fullName>
        <shortName evidence="7">PHI</shortName>
    </alternativeName>
</protein>
<dbReference type="InterPro" id="IPR035482">
    <property type="entry name" value="SIS_PGI_2"/>
</dbReference>
<dbReference type="InterPro" id="IPR023096">
    <property type="entry name" value="G6P_Isomerase_C"/>
</dbReference>
<dbReference type="InterPro" id="IPR018189">
    <property type="entry name" value="Phosphoglucose_isomerase_CS"/>
</dbReference>
<dbReference type="Pfam" id="PF00342">
    <property type="entry name" value="PGI"/>
    <property type="match status" value="1"/>
</dbReference>
<feature type="active site" evidence="7">
    <location>
        <position position="381"/>
    </location>
</feature>
<dbReference type="CDD" id="cd05016">
    <property type="entry name" value="SIS_PGI_2"/>
    <property type="match status" value="1"/>
</dbReference>
<evidence type="ECO:0000313" key="9">
    <source>
        <dbReference type="EMBL" id="TBW38662.1"/>
    </source>
</evidence>
<gene>
    <name evidence="7" type="primary">pgi</name>
    <name evidence="9" type="ORF">EYW49_08150</name>
</gene>
<dbReference type="EMBL" id="SJFN01000010">
    <property type="protein sequence ID" value="TBW38662.1"/>
    <property type="molecule type" value="Genomic_DNA"/>
</dbReference>
<keyword evidence="10" id="KW-1185">Reference proteome</keyword>
<evidence type="ECO:0000313" key="10">
    <source>
        <dbReference type="Proteomes" id="UP000292781"/>
    </source>
</evidence>
<dbReference type="UniPathway" id="UPA00138"/>
<dbReference type="GO" id="GO:0051156">
    <property type="term" value="P:glucose 6-phosphate metabolic process"/>
    <property type="evidence" value="ECO:0007669"/>
    <property type="project" value="TreeGrafter"/>
</dbReference>
<comment type="pathway">
    <text evidence="1 7 8">Carbohydrate degradation; glycolysis; D-glyceraldehyde 3-phosphate and glycerone phosphate from D-glucose: step 2/4.</text>
</comment>
<evidence type="ECO:0000256" key="3">
    <source>
        <dbReference type="ARBA" id="ARBA00022432"/>
    </source>
</evidence>
<dbReference type="GO" id="GO:0005829">
    <property type="term" value="C:cytosol"/>
    <property type="evidence" value="ECO:0007669"/>
    <property type="project" value="TreeGrafter"/>
</dbReference>
<dbReference type="Gene3D" id="1.10.1390.10">
    <property type="match status" value="1"/>
</dbReference>
<dbReference type="GO" id="GO:0097367">
    <property type="term" value="F:carbohydrate derivative binding"/>
    <property type="evidence" value="ECO:0007669"/>
    <property type="project" value="InterPro"/>
</dbReference>
<evidence type="ECO:0000256" key="1">
    <source>
        <dbReference type="ARBA" id="ARBA00004926"/>
    </source>
</evidence>
<dbReference type="CDD" id="cd05015">
    <property type="entry name" value="SIS_PGI_1"/>
    <property type="match status" value="1"/>
</dbReference>
<dbReference type="GO" id="GO:0006094">
    <property type="term" value="P:gluconeogenesis"/>
    <property type="evidence" value="ECO:0007669"/>
    <property type="project" value="UniProtKB-UniRule"/>
</dbReference>
<comment type="catalytic activity">
    <reaction evidence="6 7 8">
        <text>alpha-D-glucose 6-phosphate = beta-D-fructose 6-phosphate</text>
        <dbReference type="Rhea" id="RHEA:11816"/>
        <dbReference type="ChEBI" id="CHEBI:57634"/>
        <dbReference type="ChEBI" id="CHEBI:58225"/>
        <dbReference type="EC" id="5.3.1.9"/>
    </reaction>
</comment>
<dbReference type="PANTHER" id="PTHR11469">
    <property type="entry name" value="GLUCOSE-6-PHOSPHATE ISOMERASE"/>
    <property type="match status" value="1"/>
</dbReference>
<comment type="pathway">
    <text evidence="7">Carbohydrate biosynthesis; gluconeogenesis.</text>
</comment>
<dbReference type="Proteomes" id="UP000292781">
    <property type="component" value="Unassembled WGS sequence"/>
</dbReference>
<dbReference type="PANTHER" id="PTHR11469:SF1">
    <property type="entry name" value="GLUCOSE-6-PHOSPHATE ISOMERASE"/>
    <property type="match status" value="1"/>
</dbReference>
<dbReference type="GO" id="GO:0048029">
    <property type="term" value="F:monosaccharide binding"/>
    <property type="evidence" value="ECO:0007669"/>
    <property type="project" value="TreeGrafter"/>
</dbReference>
<dbReference type="AlphaFoldDB" id="A0A4Q9VRW1"/>
<dbReference type="PROSITE" id="PS51463">
    <property type="entry name" value="P_GLUCOSE_ISOMERASE_3"/>
    <property type="match status" value="1"/>
</dbReference>
<dbReference type="SUPFAM" id="SSF53697">
    <property type="entry name" value="SIS domain"/>
    <property type="match status" value="1"/>
</dbReference>
<dbReference type="NCBIfam" id="NF001211">
    <property type="entry name" value="PRK00179.1"/>
    <property type="match status" value="1"/>
</dbReference>
<dbReference type="InterPro" id="IPR035476">
    <property type="entry name" value="SIS_PGI_1"/>
</dbReference>
<reference evidence="9 10" key="1">
    <citation type="submission" date="2019-02" db="EMBL/GenBank/DDBJ databases">
        <title>Siculibacillus lacustris gen. nov., sp. nov., a new rosette-forming bacterium isolated from a freshwater crater lake (Lake St. Ana, Romania).</title>
        <authorList>
            <person name="Felfoldi T."/>
            <person name="Marton Z."/>
            <person name="Szabo A."/>
            <person name="Mentes A."/>
            <person name="Boka K."/>
            <person name="Marialigeti K."/>
            <person name="Mathe I."/>
            <person name="Koncz M."/>
            <person name="Schumann P."/>
            <person name="Toth E."/>
        </authorList>
    </citation>
    <scope>NUCLEOTIDE SEQUENCE [LARGE SCALE GENOMIC DNA]</scope>
    <source>
        <strain evidence="9 10">SA-279</strain>
    </source>
</reference>
<keyword evidence="7" id="KW-0963">Cytoplasm</keyword>
<dbReference type="InterPro" id="IPR001672">
    <property type="entry name" value="G6P_Isomerase"/>
</dbReference>
<proteinExistence type="inferred from homology"/>
<keyword evidence="5 7" id="KW-0413">Isomerase</keyword>
<evidence type="ECO:0000256" key="2">
    <source>
        <dbReference type="ARBA" id="ARBA00006604"/>
    </source>
</evidence>
<comment type="subcellular location">
    <subcellularLocation>
        <location evidence="7">Cytoplasm</location>
    </subcellularLocation>
</comment>
<organism evidence="9 10">
    <name type="scientific">Siculibacillus lacustris</name>
    <dbReference type="NCBI Taxonomy" id="1549641"/>
    <lineage>
        <taxon>Bacteria</taxon>
        <taxon>Pseudomonadati</taxon>
        <taxon>Pseudomonadota</taxon>
        <taxon>Alphaproteobacteria</taxon>
        <taxon>Hyphomicrobiales</taxon>
        <taxon>Ancalomicrobiaceae</taxon>
        <taxon>Siculibacillus</taxon>
    </lineage>
</organism>
<comment type="function">
    <text evidence="7">Catalyzes the reversible isomerization of glucose-6-phosphate to fructose-6-phosphate.</text>
</comment>
<evidence type="ECO:0000256" key="6">
    <source>
        <dbReference type="ARBA" id="ARBA00029321"/>
    </source>
</evidence>
<accession>A0A4Q9VRW1</accession>
<evidence type="ECO:0000256" key="4">
    <source>
        <dbReference type="ARBA" id="ARBA00023152"/>
    </source>
</evidence>
<comment type="caution">
    <text evidence="9">The sequence shown here is derived from an EMBL/GenBank/DDBJ whole genome shotgun (WGS) entry which is preliminary data.</text>
</comment>
<dbReference type="GO" id="GO:0004347">
    <property type="term" value="F:glucose-6-phosphate isomerase activity"/>
    <property type="evidence" value="ECO:0007669"/>
    <property type="project" value="UniProtKB-UniRule"/>
</dbReference>
<sequence length="548" mass="59799">MTDSRYYAFQGLRNHARLIQSVHMRDLFAADRHRFARFSVTHDDLLLDYSKNLITDETLDLLLQLARASDVEGWRARMFAGEAINATEKRAVLHVALRNPGQRPHFVDGRDVSGDVEDVLVKMGVFAEGVRAGRLVGATGKPFTDVVNIGIGGSDLGPAMVTLALAPYHDGPKVHFVSNVDGAHIADTLKPLDPQTTLFLIASKTFTTLETMTNAATARAWIADSLGEAAVGAHFAALSTAIPKVKAFGIAEDRIFGFWDWVGGRYSVWSAIGLPVMIAVGEADFRAFLDGGAAMDEHFLAAPLYANMPVLLALIGVWYRDQMGFATQAVIPYDQRLSRFAAHLQQLDMESNGKRVSKNGEPVLRPTGPVVWGEPGTNGQHAFFQLIHQGTDVVPVDFLLAAEPHENLSDHHAKLVANCLAQSEALMVGKNERTVHAELEASGLPRPEIDKLLPHKVFPGNRPSNTILYRKLDPFTLGRLLALYEHKVFVQGVIFDVNSFDQWGVELGKQLAVDLLPMVKGDVETEGKDPSTTGLLAHFHALRGSGGA</sequence>
<dbReference type="PROSITE" id="PS00765">
    <property type="entry name" value="P_GLUCOSE_ISOMERASE_1"/>
    <property type="match status" value="1"/>
</dbReference>
<dbReference type="EC" id="5.3.1.9" evidence="7"/>
<name>A0A4Q9VRW1_9HYPH</name>
<evidence type="ECO:0000256" key="5">
    <source>
        <dbReference type="ARBA" id="ARBA00023235"/>
    </source>
</evidence>
<dbReference type="GO" id="GO:0006096">
    <property type="term" value="P:glycolytic process"/>
    <property type="evidence" value="ECO:0007669"/>
    <property type="project" value="UniProtKB-UniRule"/>
</dbReference>
<dbReference type="RefSeq" id="WP_131308064.1">
    <property type="nucleotide sequence ID" value="NZ_SJFN01000010.1"/>
</dbReference>